<name>A0AAW0CF28_9AGAR</name>
<keyword evidence="2" id="KW-1185">Reference proteome</keyword>
<accession>A0AAW0CF28</accession>
<sequence>MAPTLRYMGRFYSPAYLRWMPVEASYAHEVRRDRRILIRAPGVDGSNQDLHIATLLLEEDTLNTCLAPRSSRPSRPASSFSHSS</sequence>
<proteinExistence type="predicted"/>
<evidence type="ECO:0000313" key="2">
    <source>
        <dbReference type="Proteomes" id="UP001362999"/>
    </source>
</evidence>
<dbReference type="AlphaFoldDB" id="A0AAW0CF28"/>
<evidence type="ECO:0000313" key="1">
    <source>
        <dbReference type="EMBL" id="KAK7036879.1"/>
    </source>
</evidence>
<reference evidence="1 2" key="1">
    <citation type="journal article" date="2024" name="J Genomics">
        <title>Draft genome sequencing and assembly of Favolaschia claudopus CIRM-BRFM 2984 isolated from oak limbs.</title>
        <authorList>
            <person name="Navarro D."/>
            <person name="Drula E."/>
            <person name="Chaduli D."/>
            <person name="Cazenave R."/>
            <person name="Ahrendt S."/>
            <person name="Wang J."/>
            <person name="Lipzen A."/>
            <person name="Daum C."/>
            <person name="Barry K."/>
            <person name="Grigoriev I.V."/>
            <person name="Favel A."/>
            <person name="Rosso M.N."/>
            <person name="Martin F."/>
        </authorList>
    </citation>
    <scope>NUCLEOTIDE SEQUENCE [LARGE SCALE GENOMIC DNA]</scope>
    <source>
        <strain evidence="1 2">CIRM-BRFM 2984</strain>
    </source>
</reference>
<protein>
    <submittedName>
        <fullName evidence="1">Uncharacterized protein</fullName>
    </submittedName>
</protein>
<dbReference type="EMBL" id="JAWWNJ010000018">
    <property type="protein sequence ID" value="KAK7036879.1"/>
    <property type="molecule type" value="Genomic_DNA"/>
</dbReference>
<dbReference type="Proteomes" id="UP001362999">
    <property type="component" value="Unassembled WGS sequence"/>
</dbReference>
<comment type="caution">
    <text evidence="1">The sequence shown here is derived from an EMBL/GenBank/DDBJ whole genome shotgun (WGS) entry which is preliminary data.</text>
</comment>
<organism evidence="1 2">
    <name type="scientific">Favolaschia claudopus</name>
    <dbReference type="NCBI Taxonomy" id="2862362"/>
    <lineage>
        <taxon>Eukaryota</taxon>
        <taxon>Fungi</taxon>
        <taxon>Dikarya</taxon>
        <taxon>Basidiomycota</taxon>
        <taxon>Agaricomycotina</taxon>
        <taxon>Agaricomycetes</taxon>
        <taxon>Agaricomycetidae</taxon>
        <taxon>Agaricales</taxon>
        <taxon>Marasmiineae</taxon>
        <taxon>Mycenaceae</taxon>
        <taxon>Favolaschia</taxon>
    </lineage>
</organism>
<gene>
    <name evidence="1" type="ORF">R3P38DRAFT_3182860</name>
</gene>